<protein>
    <submittedName>
        <fullName evidence="3">Proteasome maturation factor UMP1</fullName>
    </submittedName>
</protein>
<dbReference type="PANTHER" id="PTHR12828:SF3">
    <property type="entry name" value="PROTEASOME MATURATION PROTEIN"/>
    <property type="match status" value="1"/>
</dbReference>
<dbReference type="HOGENOM" id="CLU_100687_1_0_1"/>
<dbReference type="Pfam" id="PF05348">
    <property type="entry name" value="UMP1"/>
    <property type="match status" value="1"/>
</dbReference>
<keyword evidence="1" id="KW-0143">Chaperone</keyword>
<dbReference type="InParanoid" id="A0A066VG73"/>
<dbReference type="GO" id="GO:0000502">
    <property type="term" value="C:proteasome complex"/>
    <property type="evidence" value="ECO:0007669"/>
    <property type="project" value="UniProtKB-KW"/>
</dbReference>
<dbReference type="STRING" id="1037660.A0A066VG73"/>
<proteinExistence type="inferred from homology"/>
<dbReference type="InterPro" id="IPR008012">
    <property type="entry name" value="Ump1"/>
</dbReference>
<keyword evidence="3" id="KW-0647">Proteasome</keyword>
<dbReference type="Proteomes" id="UP000027361">
    <property type="component" value="Unassembled WGS sequence"/>
</dbReference>
<reference evidence="3 4" key="1">
    <citation type="submission" date="2014-05" db="EMBL/GenBank/DDBJ databases">
        <title>Draft genome sequence of a rare smut relative, Tilletiaria anomala UBC 951.</title>
        <authorList>
            <consortium name="DOE Joint Genome Institute"/>
            <person name="Toome M."/>
            <person name="Kuo A."/>
            <person name="Henrissat B."/>
            <person name="Lipzen A."/>
            <person name="Tritt A."/>
            <person name="Yoshinaga Y."/>
            <person name="Zane M."/>
            <person name="Barry K."/>
            <person name="Grigoriev I.V."/>
            <person name="Spatafora J.W."/>
            <person name="Aimea M.C."/>
        </authorList>
    </citation>
    <scope>NUCLEOTIDE SEQUENCE [LARGE SCALE GENOMIC DNA]</scope>
    <source>
        <strain evidence="3 4">UBC 951</strain>
    </source>
</reference>
<name>A0A066VG73_TILAU</name>
<evidence type="ECO:0000256" key="2">
    <source>
        <dbReference type="ARBA" id="ARBA00043974"/>
    </source>
</evidence>
<comment type="similarity">
    <text evidence="2">Belongs to the POMP/UMP1 family.</text>
</comment>
<gene>
    <name evidence="3" type="ORF">K437DRAFT_259753</name>
</gene>
<organism evidence="3 4">
    <name type="scientific">Tilletiaria anomala (strain ATCC 24038 / CBS 436.72 / UBC 951)</name>
    <dbReference type="NCBI Taxonomy" id="1037660"/>
    <lineage>
        <taxon>Eukaryota</taxon>
        <taxon>Fungi</taxon>
        <taxon>Dikarya</taxon>
        <taxon>Basidiomycota</taxon>
        <taxon>Ustilaginomycotina</taxon>
        <taxon>Exobasidiomycetes</taxon>
        <taxon>Georgefischeriales</taxon>
        <taxon>Tilletiariaceae</taxon>
        <taxon>Tilletiaria</taxon>
    </lineage>
</organism>
<keyword evidence="4" id="KW-1185">Reference proteome</keyword>
<sequence>MSAAAQQPDRPYAIVPTAHAAATSTSTSETSHPVHKGIHDTMRYGPRSLAFETASNSSGAGGGVHPLQNRLEQWDETRDRLNLNLQRNMYGLGAPLRLLMDRRIASYNPHFPSRQVSNFHLDILNGRDESIEPVDFLPSEIGSEIVDIHAQMEKKHKI</sequence>
<dbReference type="OMA" id="MSMRIVP"/>
<evidence type="ECO:0000256" key="1">
    <source>
        <dbReference type="ARBA" id="ARBA00023186"/>
    </source>
</evidence>
<dbReference type="AlphaFoldDB" id="A0A066VG73"/>
<dbReference type="FunCoup" id="A0A066VG73">
    <property type="interactions" value="295"/>
</dbReference>
<dbReference type="PANTHER" id="PTHR12828">
    <property type="entry name" value="PROTEASOME MATURATION PROTEIN UMP1"/>
    <property type="match status" value="1"/>
</dbReference>
<dbReference type="GO" id="GO:0005634">
    <property type="term" value="C:nucleus"/>
    <property type="evidence" value="ECO:0007669"/>
    <property type="project" value="TreeGrafter"/>
</dbReference>
<dbReference type="EMBL" id="JMSN01000136">
    <property type="protein sequence ID" value="KDN37580.1"/>
    <property type="molecule type" value="Genomic_DNA"/>
</dbReference>
<dbReference type="GO" id="GO:0043248">
    <property type="term" value="P:proteasome assembly"/>
    <property type="evidence" value="ECO:0007669"/>
    <property type="project" value="InterPro"/>
</dbReference>
<evidence type="ECO:0000313" key="3">
    <source>
        <dbReference type="EMBL" id="KDN37580.1"/>
    </source>
</evidence>
<comment type="caution">
    <text evidence="3">The sequence shown here is derived from an EMBL/GenBank/DDBJ whole genome shotgun (WGS) entry which is preliminary data.</text>
</comment>
<dbReference type="OrthoDB" id="15001at2759"/>
<dbReference type="GO" id="GO:0005737">
    <property type="term" value="C:cytoplasm"/>
    <property type="evidence" value="ECO:0007669"/>
    <property type="project" value="TreeGrafter"/>
</dbReference>
<dbReference type="GeneID" id="25265361"/>
<evidence type="ECO:0000313" key="4">
    <source>
        <dbReference type="Proteomes" id="UP000027361"/>
    </source>
</evidence>
<dbReference type="RefSeq" id="XP_013240411.1">
    <property type="nucleotide sequence ID" value="XM_013384957.1"/>
</dbReference>
<accession>A0A066VG73</accession>